<proteinExistence type="predicted"/>
<dbReference type="EMBL" id="AP031573">
    <property type="protein sequence ID" value="BFM42397.1"/>
    <property type="molecule type" value="Genomic_DNA"/>
</dbReference>
<dbReference type="RefSeq" id="WP_369617559.1">
    <property type="nucleotide sequence ID" value="NZ_AP031573.1"/>
</dbReference>
<evidence type="ECO:0000313" key="1">
    <source>
        <dbReference type="EMBL" id="BFM42397.1"/>
    </source>
</evidence>
<dbReference type="AlphaFoldDB" id="A0AAT9GYU0"/>
<accession>A0AAT9GYU0</accession>
<sequence length="242" mass="27403">MSNRLIINFSQETVEVLNKGNYSLCCFLASRSRNASQFRPLCWSVTKNFLRSVFIEWEYSLSGYVSTSEIAENQTIYIPQPQLDRPESRSTSRRSVGGTNYKIELKQRLLIQDFGAVSVDTNNDNPTVLIQNESGTEYATGICIYNNNDNRYYGSCTFNIFGRQNIEVTPDNKAFLMFSDNNPQNNTVMITSQSPGILIDFDLINDSRIVTFDVDQGWSSNDEAWGTKYPVGTNLQALLVSQ</sequence>
<gene>
    <name evidence="1" type="ORF">CFS9_10380</name>
</gene>
<organism evidence="1">
    <name type="scientific">Flavobacterium sp. CFS9</name>
    <dbReference type="NCBI Taxonomy" id="3143118"/>
    <lineage>
        <taxon>Bacteria</taxon>
        <taxon>Pseudomonadati</taxon>
        <taxon>Bacteroidota</taxon>
        <taxon>Flavobacteriia</taxon>
        <taxon>Flavobacteriales</taxon>
        <taxon>Flavobacteriaceae</taxon>
        <taxon>Flavobacterium</taxon>
    </lineage>
</organism>
<reference evidence="1" key="1">
    <citation type="submission" date="2024-05" db="EMBL/GenBank/DDBJ databases">
        <title>Whole-Genome Sequence of CFS9, a Potential Fish Probiotic Isolated from the Body Surface of Silurus asotus.</title>
        <authorList>
            <person name="Kojima M."/>
            <person name="Tobioka K."/>
            <person name="Yokota K."/>
            <person name="Nakatani H."/>
            <person name="Hori K."/>
            <person name="Tamaru Y."/>
            <person name="Okazaki F."/>
        </authorList>
    </citation>
    <scope>NUCLEOTIDE SEQUENCE</scope>
    <source>
        <strain evidence="1">CFS9</strain>
    </source>
</reference>
<name>A0AAT9GYU0_9FLAO</name>
<protein>
    <submittedName>
        <fullName evidence="1">Uncharacterized protein</fullName>
    </submittedName>
</protein>